<feature type="region of interest" description="Disordered" evidence="1">
    <location>
        <begin position="1"/>
        <end position="25"/>
    </location>
</feature>
<proteinExistence type="predicted"/>
<feature type="non-terminal residue" evidence="2">
    <location>
        <position position="177"/>
    </location>
</feature>
<keyword evidence="3" id="KW-1185">Reference proteome</keyword>
<sequence>MSTGLIGYRSNSPMVRPPKSVSESDACARSEISEDAIRDGLRHLLASADFDVPDRVRRFLSYVVEETIAGRSSGIKAYTIAIEVFGRGTDFDIMNDPVVRIEAGRLRRGLERYYLLDGRTAPLLIDLAKGRYVPSFRWRVSDQSDPEPISTSILQPSVQAPRMIDRLKSHWLVSSAG</sequence>
<dbReference type="EMBL" id="JAWDID010000148">
    <property type="protein sequence ID" value="MDU0344062.1"/>
    <property type="molecule type" value="Genomic_DNA"/>
</dbReference>
<evidence type="ECO:0000313" key="3">
    <source>
        <dbReference type="Proteomes" id="UP001254257"/>
    </source>
</evidence>
<dbReference type="Proteomes" id="UP001254257">
    <property type="component" value="Unassembled WGS sequence"/>
</dbReference>
<organism evidence="2 3">
    <name type="scientific">Bosea rubneri</name>
    <dbReference type="NCBI Taxonomy" id="3075434"/>
    <lineage>
        <taxon>Bacteria</taxon>
        <taxon>Pseudomonadati</taxon>
        <taxon>Pseudomonadota</taxon>
        <taxon>Alphaproteobacteria</taxon>
        <taxon>Hyphomicrobiales</taxon>
        <taxon>Boseaceae</taxon>
        <taxon>Bosea</taxon>
    </lineage>
</organism>
<protein>
    <submittedName>
        <fullName evidence="2">Uncharacterized protein</fullName>
    </submittedName>
</protein>
<gene>
    <name evidence="2" type="ORF">RKE40_29695</name>
</gene>
<name>A0ABU3SGZ0_9HYPH</name>
<reference evidence="2 3" key="1">
    <citation type="submission" date="2023-09" db="EMBL/GenBank/DDBJ databases">
        <title>Whole genome shotgun sequencing (WGS) of Bosea sp. ZW T0_25, isolated from stored onions (Allium cepa).</title>
        <authorList>
            <person name="Stoll D.A."/>
            <person name="Huch M."/>
        </authorList>
    </citation>
    <scope>NUCLEOTIDE SEQUENCE [LARGE SCALE GENOMIC DNA]</scope>
    <source>
        <strain evidence="2 3">ZW T0_25</strain>
    </source>
</reference>
<feature type="compositionally biased region" description="Polar residues" evidence="1">
    <location>
        <begin position="1"/>
        <end position="13"/>
    </location>
</feature>
<evidence type="ECO:0000313" key="2">
    <source>
        <dbReference type="EMBL" id="MDU0344062.1"/>
    </source>
</evidence>
<evidence type="ECO:0000256" key="1">
    <source>
        <dbReference type="SAM" id="MobiDB-lite"/>
    </source>
</evidence>
<accession>A0ABU3SGZ0</accession>
<comment type="caution">
    <text evidence="2">The sequence shown here is derived from an EMBL/GenBank/DDBJ whole genome shotgun (WGS) entry which is preliminary data.</text>
</comment>